<dbReference type="InterPro" id="IPR018060">
    <property type="entry name" value="HTH_AraC"/>
</dbReference>
<gene>
    <name evidence="10" type="ORF">FE784_34065</name>
</gene>
<keyword evidence="11" id="KW-1185">Reference proteome</keyword>
<dbReference type="AlphaFoldDB" id="A0A5C4SYB0"/>
<feature type="domain" description="HTH araC/xylS-type" evidence="8">
    <location>
        <begin position="180"/>
        <end position="278"/>
    </location>
</feature>
<dbReference type="Proteomes" id="UP000307943">
    <property type="component" value="Unassembled WGS sequence"/>
</dbReference>
<evidence type="ECO:0000256" key="1">
    <source>
        <dbReference type="ARBA" id="ARBA00004196"/>
    </source>
</evidence>
<evidence type="ECO:0000256" key="7">
    <source>
        <dbReference type="ARBA" id="ARBA00023163"/>
    </source>
</evidence>
<evidence type="ECO:0000313" key="10">
    <source>
        <dbReference type="EMBL" id="TNJ61588.1"/>
    </source>
</evidence>
<dbReference type="GO" id="GO:0003700">
    <property type="term" value="F:DNA-binding transcription factor activity"/>
    <property type="evidence" value="ECO:0007669"/>
    <property type="project" value="InterPro"/>
</dbReference>
<comment type="subcellular location">
    <subcellularLocation>
        <location evidence="1">Cell envelope</location>
    </subcellularLocation>
</comment>
<evidence type="ECO:0000256" key="6">
    <source>
        <dbReference type="ARBA" id="ARBA00023125"/>
    </source>
</evidence>
<dbReference type="InterPro" id="IPR018062">
    <property type="entry name" value="HTH_AraC-typ_CS"/>
</dbReference>
<dbReference type="EMBL" id="VDCQ01000073">
    <property type="protein sequence ID" value="TNJ61588.1"/>
    <property type="molecule type" value="Genomic_DNA"/>
</dbReference>
<dbReference type="Gene3D" id="1.10.10.60">
    <property type="entry name" value="Homeodomain-like"/>
    <property type="match status" value="2"/>
</dbReference>
<dbReference type="SMART" id="SM00342">
    <property type="entry name" value="HTH_ARAC"/>
    <property type="match status" value="1"/>
</dbReference>
<keyword evidence="7" id="KW-0804">Transcription</keyword>
<dbReference type="InterPro" id="IPR009057">
    <property type="entry name" value="Homeodomain-like_sf"/>
</dbReference>
<proteinExistence type="inferred from homology"/>
<accession>A0A5C4SYB0</accession>
<dbReference type="Gene3D" id="3.40.50.1980">
    <property type="entry name" value="Nitrogenase molybdenum iron protein domain"/>
    <property type="match status" value="2"/>
</dbReference>
<dbReference type="PANTHER" id="PTHR30532">
    <property type="entry name" value="IRON III DICITRATE-BINDING PERIPLASMIC PROTEIN"/>
    <property type="match status" value="1"/>
</dbReference>
<name>A0A5C4SYB0_9BACL</name>
<dbReference type="PROSITE" id="PS00041">
    <property type="entry name" value="HTH_ARAC_FAMILY_1"/>
    <property type="match status" value="1"/>
</dbReference>
<evidence type="ECO:0000259" key="9">
    <source>
        <dbReference type="PROSITE" id="PS50983"/>
    </source>
</evidence>
<dbReference type="GO" id="GO:0030288">
    <property type="term" value="C:outer membrane-bounded periplasmic space"/>
    <property type="evidence" value="ECO:0007669"/>
    <property type="project" value="TreeGrafter"/>
</dbReference>
<evidence type="ECO:0000256" key="5">
    <source>
        <dbReference type="ARBA" id="ARBA00023015"/>
    </source>
</evidence>
<reference evidence="10 11" key="1">
    <citation type="submission" date="2019-05" db="EMBL/GenBank/DDBJ databases">
        <title>We sequenced the genome of Paenibacillus hemerocallicola KCTC 33185 for further insight into its adaptation and study the phylogeny of Paenibacillus.</title>
        <authorList>
            <person name="Narsing Rao M.P."/>
        </authorList>
    </citation>
    <scope>NUCLEOTIDE SEQUENCE [LARGE SCALE GENOMIC DNA]</scope>
    <source>
        <strain evidence="10 11">KCTC 33185</strain>
    </source>
</reference>
<organism evidence="10 11">
    <name type="scientific">Paenibacillus hemerocallicola</name>
    <dbReference type="NCBI Taxonomy" id="1172614"/>
    <lineage>
        <taxon>Bacteria</taxon>
        <taxon>Bacillati</taxon>
        <taxon>Bacillota</taxon>
        <taxon>Bacilli</taxon>
        <taxon>Bacillales</taxon>
        <taxon>Paenibacillaceae</taxon>
        <taxon>Paenibacillus</taxon>
    </lineage>
</organism>
<dbReference type="PROSITE" id="PS50983">
    <property type="entry name" value="FE_B12_PBP"/>
    <property type="match status" value="1"/>
</dbReference>
<protein>
    <submittedName>
        <fullName evidence="10">AraC family transcriptional regulator</fullName>
    </submittedName>
</protein>
<sequence>MIIIFIKSEVFTLSQTLQDKPVPAFLDDLWFKLRSVDMLRDGKMEQQLIESHALIVVKSGAGLLTADIRESRLRQEAVFIALPGQTMGVSPEAAAELELYIIKFDVYRDDEPIEAFPLNGEIPIYAETHTSGLCEAMYGYSRSEHALERFRGQSAFQELLYWLMKHIRPLPDADSRSALDRTKAYIDTCYNESLTIEQLARMAGISPKYYVDLFKKTYGISAIDYVTEVRVERAKQFMFRSDARLRDVAHQVGYHDEFYFSRKFKKEVGVSPTVYMKNRKRKIAAYTSPVLGHLLALKMIPYAAPLHPKWTAYYYKAYRSDIPLHLSAYRFNRDWESNIEALAQAQPDMVICGDILHPDEKKRLEEQFPVFYIQGENNDWREQLRLTAQIVGVPLEADSWLRYYDRNTKFARERIEREWRNDTVLVLSIYKQSYYVCPTRGMRDVLYEDLKLNRPKGYNPSVYNQAVALEQFAEFDADRILLNVCQESESLNHWRWLQASPAWRDLKAVRRNHVYVISSDPWREYSAHACERMVDDLLKLLDGERQAVYAY</sequence>
<dbReference type="OrthoDB" id="2461801at2"/>
<dbReference type="PROSITE" id="PS01124">
    <property type="entry name" value="HTH_ARAC_FAMILY_2"/>
    <property type="match status" value="1"/>
</dbReference>
<keyword evidence="6" id="KW-0238">DNA-binding</keyword>
<dbReference type="GO" id="GO:1901678">
    <property type="term" value="P:iron coordination entity transport"/>
    <property type="evidence" value="ECO:0007669"/>
    <property type="project" value="UniProtKB-ARBA"/>
</dbReference>
<keyword evidence="4" id="KW-0732">Signal</keyword>
<dbReference type="GO" id="GO:0043565">
    <property type="term" value="F:sequence-specific DNA binding"/>
    <property type="evidence" value="ECO:0007669"/>
    <property type="project" value="InterPro"/>
</dbReference>
<comment type="caution">
    <text evidence="10">The sequence shown here is derived from an EMBL/GenBank/DDBJ whole genome shotgun (WGS) entry which is preliminary data.</text>
</comment>
<dbReference type="SUPFAM" id="SSF53807">
    <property type="entry name" value="Helical backbone' metal receptor"/>
    <property type="match status" value="1"/>
</dbReference>
<dbReference type="Pfam" id="PF12833">
    <property type="entry name" value="HTH_18"/>
    <property type="match status" value="1"/>
</dbReference>
<evidence type="ECO:0000256" key="4">
    <source>
        <dbReference type="ARBA" id="ARBA00022729"/>
    </source>
</evidence>
<dbReference type="InterPro" id="IPR002491">
    <property type="entry name" value="ABC_transptr_periplasmic_BD"/>
</dbReference>
<evidence type="ECO:0000259" key="8">
    <source>
        <dbReference type="PROSITE" id="PS01124"/>
    </source>
</evidence>
<comment type="similarity">
    <text evidence="2">Belongs to the bacterial solute-binding protein 8 family.</text>
</comment>
<evidence type="ECO:0000256" key="3">
    <source>
        <dbReference type="ARBA" id="ARBA00022448"/>
    </source>
</evidence>
<dbReference type="PANTHER" id="PTHR30532:SF21">
    <property type="entry name" value="SIDEROPHORE-BINDING LIPOPROTEIN YFIY-RELATED"/>
    <property type="match status" value="1"/>
</dbReference>
<keyword evidence="3" id="KW-0813">Transport</keyword>
<feature type="domain" description="Fe/B12 periplasmic-binding" evidence="9">
    <location>
        <begin position="282"/>
        <end position="545"/>
    </location>
</feature>
<dbReference type="SUPFAM" id="SSF46689">
    <property type="entry name" value="Homeodomain-like"/>
    <property type="match status" value="2"/>
</dbReference>
<dbReference type="InterPro" id="IPR051313">
    <property type="entry name" value="Bact_iron-sidero_bind"/>
</dbReference>
<evidence type="ECO:0000256" key="2">
    <source>
        <dbReference type="ARBA" id="ARBA00008814"/>
    </source>
</evidence>
<evidence type="ECO:0000313" key="11">
    <source>
        <dbReference type="Proteomes" id="UP000307943"/>
    </source>
</evidence>
<dbReference type="Pfam" id="PF01497">
    <property type="entry name" value="Peripla_BP_2"/>
    <property type="match status" value="1"/>
</dbReference>
<keyword evidence="5" id="KW-0805">Transcription regulation</keyword>